<sequence>MITRQRLLLLKATTMRLWASYAPVRRPFTNMALGPSFDVPSLTTFSLFSLFSFLPLDSSPAGLVYMGIL</sequence>
<comment type="caution">
    <text evidence="1">The sequence shown here is derived from an EMBL/GenBank/DDBJ whole genome shotgun (WGS) entry which is preliminary data.</text>
</comment>
<dbReference type="Proteomes" id="UP000287124">
    <property type="component" value="Unassembled WGS sequence"/>
</dbReference>
<dbReference type="AlphaFoldDB" id="A0A430L229"/>
<evidence type="ECO:0000313" key="1">
    <source>
        <dbReference type="EMBL" id="RTE69720.1"/>
    </source>
</evidence>
<name>A0A430L229_9HYPO</name>
<dbReference type="EMBL" id="MIKF01000537">
    <property type="protein sequence ID" value="RTE69720.1"/>
    <property type="molecule type" value="Genomic_DNA"/>
</dbReference>
<reference evidence="1 2" key="1">
    <citation type="submission" date="2017-06" db="EMBL/GenBank/DDBJ databases">
        <title>Comparative genomic analysis of Ambrosia Fusariam Clade fungi.</title>
        <authorList>
            <person name="Stajich J.E."/>
            <person name="Carrillo J."/>
            <person name="Kijimoto T."/>
            <person name="Eskalen A."/>
            <person name="O'Donnell K."/>
            <person name="Kasson M."/>
        </authorList>
    </citation>
    <scope>NUCLEOTIDE SEQUENCE [LARGE SCALE GENOMIC DNA]</scope>
    <source>
        <strain evidence="1 2">UCR1854</strain>
    </source>
</reference>
<proteinExistence type="predicted"/>
<organism evidence="1 2">
    <name type="scientific">Fusarium euwallaceae</name>
    <dbReference type="NCBI Taxonomy" id="1147111"/>
    <lineage>
        <taxon>Eukaryota</taxon>
        <taxon>Fungi</taxon>
        <taxon>Dikarya</taxon>
        <taxon>Ascomycota</taxon>
        <taxon>Pezizomycotina</taxon>
        <taxon>Sordariomycetes</taxon>
        <taxon>Hypocreomycetidae</taxon>
        <taxon>Hypocreales</taxon>
        <taxon>Nectriaceae</taxon>
        <taxon>Fusarium</taxon>
        <taxon>Fusarium solani species complex</taxon>
    </lineage>
</organism>
<accession>A0A430L229</accession>
<evidence type="ECO:0000313" key="2">
    <source>
        <dbReference type="Proteomes" id="UP000287124"/>
    </source>
</evidence>
<protein>
    <submittedName>
        <fullName evidence="1">Uncharacterized protein</fullName>
    </submittedName>
</protein>
<gene>
    <name evidence="1" type="ORF">BHE90_015896</name>
</gene>
<keyword evidence="2" id="KW-1185">Reference proteome</keyword>